<accession>A0ABP8KLY5</accession>
<dbReference type="Proteomes" id="UP001500945">
    <property type="component" value="Unassembled WGS sequence"/>
</dbReference>
<organism evidence="1 2">
    <name type="scientific">Fodinibacter luteus</name>
    <dbReference type="NCBI Taxonomy" id="552064"/>
    <lineage>
        <taxon>Bacteria</taxon>
        <taxon>Bacillati</taxon>
        <taxon>Actinomycetota</taxon>
        <taxon>Actinomycetes</taxon>
        <taxon>Micrococcales</taxon>
        <taxon>Intrasporangiaceae</taxon>
        <taxon>Fodinibacter (ex Wang et al. 2009)</taxon>
    </lineage>
</organism>
<proteinExistence type="predicted"/>
<gene>
    <name evidence="1" type="ORF">GCM10023168_27910</name>
</gene>
<name>A0ABP8KLY5_9MICO</name>
<sequence length="138" mass="15519">MRTREVLRELLRSHETDTPPSTLQAWETTVRDWVESAWGAVPALLLVRFPRPLAEPGVRLSPHRALHGLCRGLVQAAWTQGLGIWLPRMASEWLRRPTEPDAEFIRRWAADSKAAIVEVSHVKVADPYAHAADSDLGD</sequence>
<dbReference type="EMBL" id="BAABGM010000016">
    <property type="protein sequence ID" value="GAA4409304.1"/>
    <property type="molecule type" value="Genomic_DNA"/>
</dbReference>
<dbReference type="RefSeq" id="WP_345207035.1">
    <property type="nucleotide sequence ID" value="NZ_BAABGM010000016.1"/>
</dbReference>
<evidence type="ECO:0000313" key="1">
    <source>
        <dbReference type="EMBL" id="GAA4409304.1"/>
    </source>
</evidence>
<reference evidence="2" key="1">
    <citation type="journal article" date="2019" name="Int. J. Syst. Evol. Microbiol.">
        <title>The Global Catalogue of Microorganisms (GCM) 10K type strain sequencing project: providing services to taxonomists for standard genome sequencing and annotation.</title>
        <authorList>
            <consortium name="The Broad Institute Genomics Platform"/>
            <consortium name="The Broad Institute Genome Sequencing Center for Infectious Disease"/>
            <person name="Wu L."/>
            <person name="Ma J."/>
        </authorList>
    </citation>
    <scope>NUCLEOTIDE SEQUENCE [LARGE SCALE GENOMIC DNA]</scope>
    <source>
        <strain evidence="2">JCM 17809</strain>
    </source>
</reference>
<evidence type="ECO:0000313" key="2">
    <source>
        <dbReference type="Proteomes" id="UP001500945"/>
    </source>
</evidence>
<comment type="caution">
    <text evidence="1">The sequence shown here is derived from an EMBL/GenBank/DDBJ whole genome shotgun (WGS) entry which is preliminary data.</text>
</comment>
<protein>
    <submittedName>
        <fullName evidence="1">Uncharacterized protein</fullName>
    </submittedName>
</protein>
<keyword evidence="2" id="KW-1185">Reference proteome</keyword>